<feature type="region of interest" description="Disordered" evidence="1">
    <location>
        <begin position="132"/>
        <end position="151"/>
    </location>
</feature>
<dbReference type="OrthoDB" id="10551380at2759"/>
<evidence type="ECO:0000256" key="1">
    <source>
        <dbReference type="SAM" id="MobiDB-lite"/>
    </source>
</evidence>
<name>A0A9W8MYW8_9AGAR</name>
<reference evidence="2" key="1">
    <citation type="submission" date="2022-07" db="EMBL/GenBank/DDBJ databases">
        <title>Genome Sequence of Agrocybe chaxingu.</title>
        <authorList>
            <person name="Buettner E."/>
        </authorList>
    </citation>
    <scope>NUCLEOTIDE SEQUENCE</scope>
    <source>
        <strain evidence="2">MP-N11</strain>
    </source>
</reference>
<dbReference type="EMBL" id="JANKHO010000139">
    <property type="protein sequence ID" value="KAJ3514547.1"/>
    <property type="molecule type" value="Genomic_DNA"/>
</dbReference>
<evidence type="ECO:0000313" key="2">
    <source>
        <dbReference type="EMBL" id="KAJ3514547.1"/>
    </source>
</evidence>
<keyword evidence="3" id="KW-1185">Reference proteome</keyword>
<sequence length="213" mass="23972">MAMRFQKASHEHLKEVDDALEHLKVTFLYKACMHASAPSLSFSLFPLPSLFPPSPLTSPVSYTREENTIIQSDYPQKSDEFRLWLKEENASTSTISGDDPEAASSLFKLKSDRNTVISASPEPEYVCSIHQTPYRPRQTHPKSPSTFKRKCEDNDALRTAYAEAGAAAYDKRPPPLQAPADQTSQATPRAQQYPPPLPNTRPLRRPTRIEEET</sequence>
<feature type="region of interest" description="Disordered" evidence="1">
    <location>
        <begin position="162"/>
        <end position="213"/>
    </location>
</feature>
<gene>
    <name evidence="2" type="ORF">NLJ89_g2316</name>
</gene>
<organism evidence="2 3">
    <name type="scientific">Agrocybe chaxingu</name>
    <dbReference type="NCBI Taxonomy" id="84603"/>
    <lineage>
        <taxon>Eukaryota</taxon>
        <taxon>Fungi</taxon>
        <taxon>Dikarya</taxon>
        <taxon>Basidiomycota</taxon>
        <taxon>Agaricomycotina</taxon>
        <taxon>Agaricomycetes</taxon>
        <taxon>Agaricomycetidae</taxon>
        <taxon>Agaricales</taxon>
        <taxon>Agaricineae</taxon>
        <taxon>Strophariaceae</taxon>
        <taxon>Agrocybe</taxon>
    </lineage>
</organism>
<comment type="caution">
    <text evidence="2">The sequence shown here is derived from an EMBL/GenBank/DDBJ whole genome shotgun (WGS) entry which is preliminary data.</text>
</comment>
<feature type="compositionally biased region" description="Polar residues" evidence="1">
    <location>
        <begin position="180"/>
        <end position="190"/>
    </location>
</feature>
<accession>A0A9W8MYW8</accession>
<proteinExistence type="predicted"/>
<evidence type="ECO:0000313" key="3">
    <source>
        <dbReference type="Proteomes" id="UP001148786"/>
    </source>
</evidence>
<dbReference type="AlphaFoldDB" id="A0A9W8MYW8"/>
<dbReference type="Proteomes" id="UP001148786">
    <property type="component" value="Unassembled WGS sequence"/>
</dbReference>
<protein>
    <submittedName>
        <fullName evidence="2">Uncharacterized protein</fullName>
    </submittedName>
</protein>